<reference evidence="2" key="2">
    <citation type="submission" date="2020-09" db="EMBL/GenBank/DDBJ databases">
        <authorList>
            <person name="Sun Q."/>
            <person name="Ohkuma M."/>
        </authorList>
    </citation>
    <scope>NUCLEOTIDE SEQUENCE</scope>
    <source>
        <strain evidence="2">JCM 4490</strain>
    </source>
</reference>
<proteinExistence type="predicted"/>
<evidence type="ECO:0000259" key="1">
    <source>
        <dbReference type="Pfam" id="PF03372"/>
    </source>
</evidence>
<organism evidence="2 3">
    <name type="scientific">Streptomyces lucensis JCM 4490</name>
    <dbReference type="NCBI Taxonomy" id="1306176"/>
    <lineage>
        <taxon>Bacteria</taxon>
        <taxon>Bacillati</taxon>
        <taxon>Actinomycetota</taxon>
        <taxon>Actinomycetes</taxon>
        <taxon>Kitasatosporales</taxon>
        <taxon>Streptomycetaceae</taxon>
        <taxon>Streptomyces</taxon>
    </lineage>
</organism>
<dbReference type="RefSeq" id="WP_190013772.1">
    <property type="nucleotide sequence ID" value="NZ_BMUE01000002.1"/>
</dbReference>
<dbReference type="SUPFAM" id="SSF56219">
    <property type="entry name" value="DNase I-like"/>
    <property type="match status" value="1"/>
</dbReference>
<comment type="caution">
    <text evidence="2">The sequence shown here is derived from an EMBL/GenBank/DDBJ whole genome shotgun (WGS) entry which is preliminary data.</text>
</comment>
<evidence type="ECO:0000313" key="2">
    <source>
        <dbReference type="EMBL" id="GGW38331.1"/>
    </source>
</evidence>
<dbReference type="GO" id="GO:0006506">
    <property type="term" value="P:GPI anchor biosynthetic process"/>
    <property type="evidence" value="ECO:0007669"/>
    <property type="project" value="TreeGrafter"/>
</dbReference>
<accession>A0A918J1C6</accession>
<dbReference type="PANTHER" id="PTHR14859:SF1">
    <property type="entry name" value="PGAP2-INTERACTING PROTEIN"/>
    <property type="match status" value="1"/>
</dbReference>
<feature type="domain" description="Endonuclease/exonuclease/phosphatase" evidence="1">
    <location>
        <begin position="130"/>
        <end position="361"/>
    </location>
</feature>
<reference evidence="2" key="1">
    <citation type="journal article" date="2014" name="Int. J. Syst. Evol. Microbiol.">
        <title>Complete genome sequence of Corynebacterium casei LMG S-19264T (=DSM 44701T), isolated from a smear-ripened cheese.</title>
        <authorList>
            <consortium name="US DOE Joint Genome Institute (JGI-PGF)"/>
            <person name="Walter F."/>
            <person name="Albersmeier A."/>
            <person name="Kalinowski J."/>
            <person name="Ruckert C."/>
        </authorList>
    </citation>
    <scope>NUCLEOTIDE SEQUENCE</scope>
    <source>
        <strain evidence="2">JCM 4490</strain>
    </source>
</reference>
<dbReference type="AlphaFoldDB" id="A0A918J1C6"/>
<dbReference type="Proteomes" id="UP000620224">
    <property type="component" value="Unassembled WGS sequence"/>
</dbReference>
<dbReference type="GO" id="GO:0003824">
    <property type="term" value="F:catalytic activity"/>
    <property type="evidence" value="ECO:0007669"/>
    <property type="project" value="InterPro"/>
</dbReference>
<dbReference type="PANTHER" id="PTHR14859">
    <property type="entry name" value="CALCOFLUOR WHITE HYPERSENSITIVE PROTEIN PRECURSOR"/>
    <property type="match status" value="1"/>
</dbReference>
<evidence type="ECO:0000313" key="3">
    <source>
        <dbReference type="Proteomes" id="UP000620224"/>
    </source>
</evidence>
<dbReference type="InterPro" id="IPR005135">
    <property type="entry name" value="Endo/exonuclease/phosphatase"/>
</dbReference>
<keyword evidence="3" id="KW-1185">Reference proteome</keyword>
<sequence length="370" mass="41233">MSIRLATFNMENVFRRPTAFRLRNPADREKVIGDFTRLVTLLDLPKYSDRDKEEIARLIEKHRAYAVDPEDPPLIFINDARPGKGSGLFEQTGSGKNVHIEVKAGGRADWAGWAELGQDDLDLCVVQNTGRVVSEVDADILLTVEVEDRLTLERFNTQVLAGALGRRPYPYVLLIDGNDPRGIDIGILSRHPVTSVRTHIFDTDPDRPEDRLFSRDCPEFEIGLDGTPLVVLGNHLKSKFHDDPELRLAQARRVAQIYREAQERTPHVVVAGDLNDDPDSAAATALMDTGLRDVMSHRSYHGEPGTHGDCGSKHDKIDYLLLPPPLWHEVQHVGLETRGIFAKGIKSFCTVTSKTNAASDHAALFVDLDL</sequence>
<dbReference type="EMBL" id="BMUE01000002">
    <property type="protein sequence ID" value="GGW38331.1"/>
    <property type="molecule type" value="Genomic_DNA"/>
</dbReference>
<dbReference type="InterPro" id="IPR036691">
    <property type="entry name" value="Endo/exonu/phosph_ase_sf"/>
</dbReference>
<dbReference type="Pfam" id="PF03372">
    <property type="entry name" value="Exo_endo_phos"/>
    <property type="match status" value="1"/>
</dbReference>
<gene>
    <name evidence="2" type="ORF">GCM10010503_13070</name>
</gene>
<dbReference type="InterPro" id="IPR051916">
    <property type="entry name" value="GPI-anchor_lipid_remodeler"/>
</dbReference>
<name>A0A918J1C6_9ACTN</name>
<dbReference type="Gene3D" id="3.60.10.10">
    <property type="entry name" value="Endonuclease/exonuclease/phosphatase"/>
    <property type="match status" value="1"/>
</dbReference>
<dbReference type="GO" id="GO:0016020">
    <property type="term" value="C:membrane"/>
    <property type="evidence" value="ECO:0007669"/>
    <property type="project" value="GOC"/>
</dbReference>
<protein>
    <recommendedName>
        <fullName evidence="1">Endonuclease/exonuclease/phosphatase domain-containing protein</fullName>
    </recommendedName>
</protein>